<feature type="region of interest" description="Disordered" evidence="10">
    <location>
        <begin position="411"/>
        <end position="433"/>
    </location>
</feature>
<dbReference type="SUPFAM" id="SSF50156">
    <property type="entry name" value="PDZ domain-like"/>
    <property type="match status" value="1"/>
</dbReference>
<evidence type="ECO:0000259" key="12">
    <source>
        <dbReference type="SMART" id="SM00642"/>
    </source>
</evidence>
<dbReference type="Gene3D" id="3.20.20.80">
    <property type="entry name" value="Glycosidases"/>
    <property type="match status" value="1"/>
</dbReference>
<feature type="transmembrane region" description="Helical" evidence="11">
    <location>
        <begin position="775"/>
        <end position="796"/>
    </location>
</feature>
<dbReference type="EMBL" id="SNWR01000001">
    <property type="protein sequence ID" value="TDO42165.1"/>
    <property type="molecule type" value="Genomic_DNA"/>
</dbReference>
<comment type="subcellular location">
    <subcellularLocation>
        <location evidence="2">Membrane</location>
        <topology evidence="2">Multi-pass membrane protein</topology>
    </subcellularLocation>
</comment>
<evidence type="ECO:0000256" key="7">
    <source>
        <dbReference type="ARBA" id="ARBA00022989"/>
    </source>
</evidence>
<dbReference type="SMART" id="SM00642">
    <property type="entry name" value="Aamy"/>
    <property type="match status" value="1"/>
</dbReference>
<dbReference type="GO" id="GO:0006508">
    <property type="term" value="P:proteolysis"/>
    <property type="evidence" value="ECO:0007669"/>
    <property type="project" value="InterPro"/>
</dbReference>
<dbReference type="InterPro" id="IPR044505">
    <property type="entry name" value="GlgX_Isoamylase_N_E_set"/>
</dbReference>
<evidence type="ECO:0000256" key="11">
    <source>
        <dbReference type="SAM" id="Phobius"/>
    </source>
</evidence>
<dbReference type="CDD" id="cd06163">
    <property type="entry name" value="S2P-M50_PDZ_RseP-like"/>
    <property type="match status" value="1"/>
</dbReference>
<keyword evidence="8 11" id="KW-0472">Membrane</keyword>
<evidence type="ECO:0000256" key="4">
    <source>
        <dbReference type="ARBA" id="ARBA00008061"/>
    </source>
</evidence>
<dbReference type="SUPFAM" id="SSF81296">
    <property type="entry name" value="E set domains"/>
    <property type="match status" value="1"/>
</dbReference>
<evidence type="ECO:0000256" key="10">
    <source>
        <dbReference type="SAM" id="MobiDB-lite"/>
    </source>
</evidence>
<dbReference type="Proteomes" id="UP000294901">
    <property type="component" value="Unassembled WGS sequence"/>
</dbReference>
<dbReference type="InterPro" id="IPR006047">
    <property type="entry name" value="GH13_cat_dom"/>
</dbReference>
<comment type="similarity">
    <text evidence="4">Belongs to the glycosyl hydrolase 13 family.</text>
</comment>
<dbReference type="InterPro" id="IPR017853">
    <property type="entry name" value="GH"/>
</dbReference>
<dbReference type="InterPro" id="IPR014756">
    <property type="entry name" value="Ig_E-set"/>
</dbReference>
<evidence type="ECO:0000256" key="5">
    <source>
        <dbReference type="ARBA" id="ARBA00022692"/>
    </source>
</evidence>
<dbReference type="GO" id="GO:0005980">
    <property type="term" value="P:glycogen catabolic process"/>
    <property type="evidence" value="ECO:0007669"/>
    <property type="project" value="InterPro"/>
</dbReference>
<dbReference type="Pfam" id="PF00128">
    <property type="entry name" value="Alpha-amylase"/>
    <property type="match status" value="1"/>
</dbReference>
<dbReference type="CDD" id="cd11326">
    <property type="entry name" value="AmyAc_Glg_debranch"/>
    <property type="match status" value="1"/>
</dbReference>
<name>A0A4R6K4F8_9ACTN</name>
<proteinExistence type="inferred from homology"/>
<comment type="similarity">
    <text evidence="3">Belongs to the peptidase M50B family.</text>
</comment>
<dbReference type="Gene3D" id="2.60.40.1180">
    <property type="entry name" value="Golgi alpha-mannosidase II"/>
    <property type="match status" value="1"/>
</dbReference>
<dbReference type="AlphaFoldDB" id="A0A4R6K4F8"/>
<sequence>MVWHGYLPRIVPGQRYGYRVHGPYDPSQGLRCNPGKLLLDPYAKAIDGHYEWNEALFSYRFDDHAAYNDEDSAPYAMKSVVINPFFDWGNDRPLHIPFHQTVIYEAHVKGMTAQNPKVPEDVRGTYSGLAHPAMIKHFKELGVTAVELMPVHQFVHDSNLVERGLRNYWGYNTIGFFAPHNDYASFGGHGGQVQEFKSMVKALHQAGIEVILDVVYNHTAEGNHLGPTLSFRGIDNPAYYRLVDDDKQYYYDTTGTGNSLNVRHHESLRLIMDSLRYWVTEMHVDGFRFDLAASLARDFHEVNRLAAFFDLVNQDPIVSQVKLIAEPWDVGDGGYQVGGFPPLWTEWNGKYRDSVRDFWRGEPIGLGEFASRFAGSSDLYEIDGRRPIASINFVTAHDGFTLEDLVSYNEKHNDANGEDNRDGESHNRSWNCGVEGPTDDAAVIALRERQKRNFLATLLLSQGVPMIAHGDELGRTQGGNNNVYAQDSEISWVDWAEARHHDVTTVFTRRVTKLRADHPIFRRRRFFTGEPVGESGLPGIAWLRHDGSPMREQDWAPGAARTLAVFLNGNGIYEADALGERIVDDSFLLLFNAAPEEVEFTLPGQAYGNAWEVALDTADPLLAKAGTVKAQEGYACPRTPCSCCAASTDRRTAAGRCAPGRPPWRQKWVPSPTIGPVLAYTVGALLFLVGICLSLAWHEAGHMLAARAFGMKVRRFFVGRGPTVFSFRRGETEYGLKALPIGGFCDIAGLTSLDELSADEQPRAMWRYPAWKRTTVMLAGPVMHVILAGAILYAMALTVGLPNLSPVTEPVVAATSCVGTVCPAAEAGLRAGDRIESIGGTATPR</sequence>
<evidence type="ECO:0000256" key="2">
    <source>
        <dbReference type="ARBA" id="ARBA00004141"/>
    </source>
</evidence>
<dbReference type="Pfam" id="PF02163">
    <property type="entry name" value="Peptidase_M50"/>
    <property type="match status" value="1"/>
</dbReference>
<keyword evidence="6" id="KW-0378">Hydrolase</keyword>
<evidence type="ECO:0000313" key="13">
    <source>
        <dbReference type="EMBL" id="TDO42165.1"/>
    </source>
</evidence>
<accession>A0A4R6K4F8</accession>
<protein>
    <submittedName>
        <fullName evidence="13">Glycogen operon protein</fullName>
    </submittedName>
</protein>
<keyword evidence="5 11" id="KW-0812">Transmembrane</keyword>
<dbReference type="CDD" id="cd02856">
    <property type="entry name" value="E_set_GDE_Isoamylase_N"/>
    <property type="match status" value="1"/>
</dbReference>
<dbReference type="Pfam" id="PF02922">
    <property type="entry name" value="CBM_48"/>
    <property type="match status" value="1"/>
</dbReference>
<evidence type="ECO:0000313" key="14">
    <source>
        <dbReference type="Proteomes" id="UP000294901"/>
    </source>
</evidence>
<reference evidence="13 14" key="1">
    <citation type="submission" date="2019-03" db="EMBL/GenBank/DDBJ databases">
        <title>Sequencing the genomes of 1000 actinobacteria strains.</title>
        <authorList>
            <person name="Klenk H.-P."/>
        </authorList>
    </citation>
    <scope>NUCLEOTIDE SEQUENCE [LARGE SCALE GENOMIC DNA]</scope>
    <source>
        <strain evidence="13 14">DSM 43805</strain>
    </source>
</reference>
<organism evidence="13 14">
    <name type="scientific">Paractinoplanes brasiliensis</name>
    <dbReference type="NCBI Taxonomy" id="52695"/>
    <lineage>
        <taxon>Bacteria</taxon>
        <taxon>Bacillati</taxon>
        <taxon>Actinomycetota</taxon>
        <taxon>Actinomycetes</taxon>
        <taxon>Micromonosporales</taxon>
        <taxon>Micromonosporaceae</taxon>
        <taxon>Paractinoplanes</taxon>
    </lineage>
</organism>
<dbReference type="InterPro" id="IPR036034">
    <property type="entry name" value="PDZ_sf"/>
</dbReference>
<comment type="caution">
    <text evidence="13">The sequence shown here is derived from an EMBL/GenBank/DDBJ whole genome shotgun (WGS) entry which is preliminary data.</text>
</comment>
<evidence type="ECO:0000256" key="3">
    <source>
        <dbReference type="ARBA" id="ARBA00007931"/>
    </source>
</evidence>
<evidence type="ECO:0000256" key="1">
    <source>
        <dbReference type="ARBA" id="ARBA00001947"/>
    </source>
</evidence>
<keyword evidence="14" id="KW-1185">Reference proteome</keyword>
<keyword evidence="9" id="KW-0326">Glycosidase</keyword>
<feature type="domain" description="Glycosyl hydrolase family 13 catalytic" evidence="12">
    <location>
        <begin position="105"/>
        <end position="509"/>
    </location>
</feature>
<keyword evidence="7 11" id="KW-1133">Transmembrane helix</keyword>
<feature type="compositionally biased region" description="Basic and acidic residues" evidence="10">
    <location>
        <begin position="411"/>
        <end position="427"/>
    </location>
</feature>
<comment type="cofactor">
    <cofactor evidence="1">
        <name>Zn(2+)</name>
        <dbReference type="ChEBI" id="CHEBI:29105"/>
    </cofactor>
</comment>
<evidence type="ECO:0000256" key="9">
    <source>
        <dbReference type="ARBA" id="ARBA00023295"/>
    </source>
</evidence>
<dbReference type="InterPro" id="IPR013780">
    <property type="entry name" value="Glyco_hydro_b"/>
</dbReference>
<dbReference type="PANTHER" id="PTHR43002">
    <property type="entry name" value="GLYCOGEN DEBRANCHING ENZYME"/>
    <property type="match status" value="1"/>
</dbReference>
<dbReference type="GO" id="GO:0016020">
    <property type="term" value="C:membrane"/>
    <property type="evidence" value="ECO:0007669"/>
    <property type="project" value="UniProtKB-SubCell"/>
</dbReference>
<gene>
    <name evidence="13" type="ORF">C8E87_5929</name>
</gene>
<dbReference type="SUPFAM" id="SSF51011">
    <property type="entry name" value="Glycosyl hydrolase domain"/>
    <property type="match status" value="1"/>
</dbReference>
<evidence type="ECO:0000256" key="8">
    <source>
        <dbReference type="ARBA" id="ARBA00023136"/>
    </source>
</evidence>
<dbReference type="SUPFAM" id="SSF51445">
    <property type="entry name" value="(Trans)glycosidases"/>
    <property type="match status" value="1"/>
</dbReference>
<dbReference type="NCBIfam" id="TIGR02100">
    <property type="entry name" value="glgX_debranch"/>
    <property type="match status" value="1"/>
</dbReference>
<dbReference type="InterPro" id="IPR004193">
    <property type="entry name" value="Glyco_hydro_13_N"/>
</dbReference>
<dbReference type="InterPro" id="IPR013783">
    <property type="entry name" value="Ig-like_fold"/>
</dbReference>
<dbReference type="Gene3D" id="2.60.40.10">
    <property type="entry name" value="Immunoglobulins"/>
    <property type="match status" value="1"/>
</dbReference>
<dbReference type="InterPro" id="IPR008915">
    <property type="entry name" value="Peptidase_M50"/>
</dbReference>
<dbReference type="InterPro" id="IPR011837">
    <property type="entry name" value="Glycogen_debranch_GlgX"/>
</dbReference>
<feature type="transmembrane region" description="Helical" evidence="11">
    <location>
        <begin position="677"/>
        <end position="697"/>
    </location>
</feature>
<dbReference type="GO" id="GO:0004135">
    <property type="term" value="F:amylo-alpha-1,6-glucosidase activity"/>
    <property type="evidence" value="ECO:0007669"/>
    <property type="project" value="InterPro"/>
</dbReference>
<evidence type="ECO:0000256" key="6">
    <source>
        <dbReference type="ARBA" id="ARBA00022801"/>
    </source>
</evidence>